<dbReference type="Pfam" id="PF00344">
    <property type="entry name" value="SecY"/>
    <property type="match status" value="1"/>
</dbReference>
<dbReference type="EMBL" id="JBHRSL010000025">
    <property type="protein sequence ID" value="MFC3053337.1"/>
    <property type="molecule type" value="Genomic_DNA"/>
</dbReference>
<dbReference type="NCBIfam" id="TIGR00967">
    <property type="entry name" value="3a0501s007"/>
    <property type="match status" value="1"/>
</dbReference>
<feature type="transmembrane region" description="Helical" evidence="9">
    <location>
        <begin position="187"/>
        <end position="204"/>
    </location>
</feature>
<evidence type="ECO:0000256" key="5">
    <source>
        <dbReference type="ARBA" id="ARBA00022927"/>
    </source>
</evidence>
<dbReference type="Gene3D" id="1.10.3370.10">
    <property type="entry name" value="SecY subunit domain"/>
    <property type="match status" value="1"/>
</dbReference>
<organism evidence="13 14">
    <name type="scientific">Kordiimonas pumila</name>
    <dbReference type="NCBI Taxonomy" id="2161677"/>
    <lineage>
        <taxon>Bacteria</taxon>
        <taxon>Pseudomonadati</taxon>
        <taxon>Pseudomonadota</taxon>
        <taxon>Alphaproteobacteria</taxon>
        <taxon>Kordiimonadales</taxon>
        <taxon>Kordiimonadaceae</taxon>
        <taxon>Kordiimonas</taxon>
    </lineage>
</organism>
<dbReference type="PIRSF" id="PIRSF004557">
    <property type="entry name" value="SecY"/>
    <property type="match status" value="1"/>
</dbReference>
<reference evidence="14" key="1">
    <citation type="journal article" date="2019" name="Int. J. Syst. Evol. Microbiol.">
        <title>The Global Catalogue of Microorganisms (GCM) 10K type strain sequencing project: providing services to taxonomists for standard genome sequencing and annotation.</title>
        <authorList>
            <consortium name="The Broad Institute Genomics Platform"/>
            <consortium name="The Broad Institute Genome Sequencing Center for Infectious Disease"/>
            <person name="Wu L."/>
            <person name="Ma J."/>
        </authorList>
    </citation>
    <scope>NUCLEOTIDE SEQUENCE [LARGE SCALE GENOMIC DNA]</scope>
    <source>
        <strain evidence="14">KCTC 62164</strain>
    </source>
</reference>
<dbReference type="Proteomes" id="UP001595444">
    <property type="component" value="Unassembled WGS sequence"/>
</dbReference>
<comment type="subunit">
    <text evidence="9">Component of the Sec protein translocase complex. Heterotrimer consisting of SecY, SecE and SecG subunits. The heterotrimers can form oligomers, although 1 heterotrimer is thought to be able to translocate proteins. Interacts with the ribosome. Interacts with SecDF, and other proteins may be involved. Interacts with SecA.</text>
</comment>
<evidence type="ECO:0000256" key="8">
    <source>
        <dbReference type="ARBA" id="ARBA00023136"/>
    </source>
</evidence>
<comment type="similarity">
    <text evidence="2 9 12">Belongs to the SecY/SEC61-alpha family.</text>
</comment>
<evidence type="ECO:0000256" key="3">
    <source>
        <dbReference type="ARBA" id="ARBA00022448"/>
    </source>
</evidence>
<feature type="transmembrane region" description="Helical" evidence="9">
    <location>
        <begin position="155"/>
        <end position="175"/>
    </location>
</feature>
<dbReference type="PRINTS" id="PR00303">
    <property type="entry name" value="SECYTRNLCASE"/>
</dbReference>
<keyword evidence="5 9" id="KW-0653">Protein transport</keyword>
<dbReference type="InterPro" id="IPR002208">
    <property type="entry name" value="SecY/SEC61-alpha"/>
</dbReference>
<keyword evidence="14" id="KW-1185">Reference proteome</keyword>
<feature type="transmembrane region" description="Helical" evidence="9">
    <location>
        <begin position="272"/>
        <end position="295"/>
    </location>
</feature>
<evidence type="ECO:0000256" key="7">
    <source>
        <dbReference type="ARBA" id="ARBA00023010"/>
    </source>
</evidence>
<feature type="transmembrane region" description="Helical" evidence="9">
    <location>
        <begin position="27"/>
        <end position="45"/>
    </location>
</feature>
<feature type="transmembrane region" description="Helical" evidence="9">
    <location>
        <begin position="123"/>
        <end position="143"/>
    </location>
</feature>
<accession>A0ABV7D9P3</accession>
<dbReference type="InterPro" id="IPR026593">
    <property type="entry name" value="SecY"/>
</dbReference>
<protein>
    <recommendedName>
        <fullName evidence="9 10">Protein translocase subunit SecY</fullName>
    </recommendedName>
</protein>
<comment type="function">
    <text evidence="9 10">The central subunit of the protein translocation channel SecYEG. Consists of two halves formed by TMs 1-5 and 6-10. These two domains form a lateral gate at the front which open onto the bilayer between TMs 2 and 7, and are clamped together by SecE at the back. The channel is closed by both a pore ring composed of hydrophobic SecY resides and a short helix (helix 2A) on the extracellular side of the membrane which forms a plug. The plug probably moves laterally to allow the channel to open. The ring and the pore may move independently.</text>
</comment>
<dbReference type="InterPro" id="IPR030659">
    <property type="entry name" value="SecY_CS"/>
</dbReference>
<evidence type="ECO:0000256" key="4">
    <source>
        <dbReference type="ARBA" id="ARBA00022692"/>
    </source>
</evidence>
<feature type="transmembrane region" description="Helical" evidence="9">
    <location>
        <begin position="369"/>
        <end position="391"/>
    </location>
</feature>
<evidence type="ECO:0000256" key="11">
    <source>
        <dbReference type="RuleBase" id="RU003484"/>
    </source>
</evidence>
<evidence type="ECO:0000256" key="2">
    <source>
        <dbReference type="ARBA" id="ARBA00005751"/>
    </source>
</evidence>
<proteinExistence type="inferred from homology"/>
<keyword evidence="8 9" id="KW-0472">Membrane</keyword>
<feature type="transmembrane region" description="Helical" evidence="9">
    <location>
        <begin position="216"/>
        <end position="238"/>
    </location>
</feature>
<feature type="transmembrane region" description="Helical" evidence="9">
    <location>
        <begin position="397"/>
        <end position="417"/>
    </location>
</feature>
<evidence type="ECO:0000256" key="6">
    <source>
        <dbReference type="ARBA" id="ARBA00022989"/>
    </source>
</evidence>
<feature type="transmembrane region" description="Helical" evidence="9">
    <location>
        <begin position="315"/>
        <end position="335"/>
    </location>
</feature>
<dbReference type="HAMAP" id="MF_01465">
    <property type="entry name" value="SecY"/>
    <property type="match status" value="1"/>
</dbReference>
<keyword evidence="4 9" id="KW-0812">Transmembrane</keyword>
<comment type="caution">
    <text evidence="13">The sequence shown here is derived from an EMBL/GenBank/DDBJ whole genome shotgun (WGS) entry which is preliminary data.</text>
</comment>
<evidence type="ECO:0000256" key="9">
    <source>
        <dbReference type="HAMAP-Rule" id="MF_01465"/>
    </source>
</evidence>
<keyword evidence="6 9" id="KW-1133">Transmembrane helix</keyword>
<evidence type="ECO:0000256" key="12">
    <source>
        <dbReference type="RuleBase" id="RU004349"/>
    </source>
</evidence>
<dbReference type="InterPro" id="IPR023201">
    <property type="entry name" value="SecY_dom_sf"/>
</dbReference>
<evidence type="ECO:0000256" key="1">
    <source>
        <dbReference type="ARBA" id="ARBA00004141"/>
    </source>
</evidence>
<dbReference type="SUPFAM" id="SSF103491">
    <property type="entry name" value="Preprotein translocase SecY subunit"/>
    <property type="match status" value="1"/>
</dbReference>
<gene>
    <name evidence="9 13" type="primary">secY</name>
    <name evidence="13" type="ORF">ACFOKA_15655</name>
</gene>
<evidence type="ECO:0000313" key="13">
    <source>
        <dbReference type="EMBL" id="MFC3053337.1"/>
    </source>
</evidence>
<keyword evidence="7 9" id="KW-0811">Translocation</keyword>
<name>A0ABV7D9P3_9PROT</name>
<evidence type="ECO:0000313" key="14">
    <source>
        <dbReference type="Proteomes" id="UP001595444"/>
    </source>
</evidence>
<keyword evidence="9" id="KW-1003">Cell membrane</keyword>
<dbReference type="PROSITE" id="PS00755">
    <property type="entry name" value="SECY_1"/>
    <property type="match status" value="1"/>
</dbReference>
<evidence type="ECO:0000256" key="10">
    <source>
        <dbReference type="RuleBase" id="RU000537"/>
    </source>
</evidence>
<dbReference type="PANTHER" id="PTHR10906">
    <property type="entry name" value="SECY/SEC61-ALPHA FAMILY MEMBER"/>
    <property type="match status" value="1"/>
</dbReference>
<comment type="subcellular location">
    <subcellularLocation>
        <location evidence="9">Cell membrane</location>
        <topology evidence="9">Multi-pass membrane protein</topology>
    </subcellularLocation>
    <subcellularLocation>
        <location evidence="1 11">Membrane</location>
        <topology evidence="1 11">Multi-pass membrane protein</topology>
    </subcellularLocation>
</comment>
<dbReference type="RefSeq" id="WP_194215699.1">
    <property type="nucleotide sequence ID" value="NZ_CP061205.1"/>
</dbReference>
<feature type="transmembrane region" description="Helical" evidence="9">
    <location>
        <begin position="81"/>
        <end position="102"/>
    </location>
</feature>
<dbReference type="PROSITE" id="PS00756">
    <property type="entry name" value="SECY_2"/>
    <property type="match status" value="1"/>
</dbReference>
<keyword evidence="3 9" id="KW-0813">Transport</keyword>
<sequence length="443" mass="48272">MASAAEQLASNISLSSFGKAEELKKRILFALGALVVYRLCSYIPIPGIDADAVSRMFANLGGGFVDIINTFSGGALQRTSIIMLGIMPYISASIIMQLLTTMNPTLAGWKKEGEQGRKKINQMTRYGTVLLTVVQGWAVASGLQGQSGVVVDPGIFFIVTTIITLLGGTMFLMWLGEQITQRGIGNGISLIIFAGIVSELPRNIAQAFTLTQNGSLSVTILLMLLIGAIALVWFIVFCERAQRRVVIQYPKRQQGNRVFQGDKSHLPLKLNVAGVIPPIFASSLLLMPLTIVGMYQASGPEWLTLITATLAPGKPVYIALYIALIVFFCFFYTAIQFNPEDTADNLKKHGGFIPGIRPGKRTSEYLDYVLTRLTVIGAAYISFVCVIPELLMSQASVPFYLGGTSLLIVVNVTMDTVSQIQSHLMAQQYESLLKKTRLKGGRR</sequence>